<dbReference type="InterPro" id="IPR004358">
    <property type="entry name" value="Sig_transdc_His_kin-like_C"/>
</dbReference>
<keyword evidence="9" id="KW-0067">ATP-binding</keyword>
<keyword evidence="12 13" id="KW-0472">Membrane</keyword>
<comment type="caution">
    <text evidence="16">The sequence shown here is derived from an EMBL/GenBank/DDBJ whole genome shotgun (WGS) entry which is preliminary data.</text>
</comment>
<evidence type="ECO:0000256" key="3">
    <source>
        <dbReference type="ARBA" id="ARBA00012438"/>
    </source>
</evidence>
<name>A0A2K2HB31_9BACT</name>
<evidence type="ECO:0000256" key="6">
    <source>
        <dbReference type="ARBA" id="ARBA00022692"/>
    </source>
</evidence>
<dbReference type="PROSITE" id="PS50109">
    <property type="entry name" value="HIS_KIN"/>
    <property type="match status" value="1"/>
</dbReference>
<dbReference type="SMART" id="SM00387">
    <property type="entry name" value="HATPase_c"/>
    <property type="match status" value="1"/>
</dbReference>
<dbReference type="Proteomes" id="UP000236340">
    <property type="component" value="Unassembled WGS sequence"/>
</dbReference>
<keyword evidence="7" id="KW-0547">Nucleotide-binding</keyword>
<proteinExistence type="predicted"/>
<keyword evidence="5" id="KW-0808">Transferase</keyword>
<dbReference type="CDD" id="cd00075">
    <property type="entry name" value="HATPase"/>
    <property type="match status" value="1"/>
</dbReference>
<dbReference type="InterPro" id="IPR005467">
    <property type="entry name" value="His_kinase_dom"/>
</dbReference>
<keyword evidence="4" id="KW-0597">Phosphoprotein</keyword>
<evidence type="ECO:0000256" key="10">
    <source>
        <dbReference type="ARBA" id="ARBA00022989"/>
    </source>
</evidence>
<accession>A0A2K2HB31</accession>
<dbReference type="InterPro" id="IPR050428">
    <property type="entry name" value="TCS_sensor_his_kinase"/>
</dbReference>
<reference evidence="16 17" key="1">
    <citation type="journal article" date="2018" name="Genome Announc.">
        <title>Genome Sequence of Geothermobacter sp. HR-1 Iron Reducer from the Loihi Seamount.</title>
        <authorList>
            <person name="Smith H."/>
            <person name="Abuyen K."/>
            <person name="Tremblay J."/>
            <person name="Savalia P."/>
            <person name="Perez-Rodriguez I."/>
            <person name="Emerson D."/>
            <person name="Tully B."/>
            <person name="Amend J."/>
        </authorList>
    </citation>
    <scope>NUCLEOTIDE SEQUENCE [LARGE SCALE GENOMIC DNA]</scope>
    <source>
        <strain evidence="16 17">HR-1</strain>
    </source>
</reference>
<dbReference type="Gene3D" id="1.10.287.130">
    <property type="match status" value="1"/>
</dbReference>
<evidence type="ECO:0000313" key="17">
    <source>
        <dbReference type="Proteomes" id="UP000236340"/>
    </source>
</evidence>
<dbReference type="PANTHER" id="PTHR45436:SF14">
    <property type="entry name" value="SENSOR PROTEIN QSEC"/>
    <property type="match status" value="1"/>
</dbReference>
<evidence type="ECO:0000256" key="9">
    <source>
        <dbReference type="ARBA" id="ARBA00022840"/>
    </source>
</evidence>
<comment type="subcellular location">
    <subcellularLocation>
        <location evidence="2">Membrane</location>
        <topology evidence="2">Multi-pass membrane protein</topology>
    </subcellularLocation>
</comment>
<evidence type="ECO:0000256" key="12">
    <source>
        <dbReference type="ARBA" id="ARBA00023136"/>
    </source>
</evidence>
<dbReference type="AlphaFoldDB" id="A0A2K2HB31"/>
<feature type="domain" description="HAMP" evidence="15">
    <location>
        <begin position="165"/>
        <end position="217"/>
    </location>
</feature>
<dbReference type="InterPro" id="IPR003661">
    <property type="entry name" value="HisK_dim/P_dom"/>
</dbReference>
<evidence type="ECO:0000256" key="7">
    <source>
        <dbReference type="ARBA" id="ARBA00022741"/>
    </source>
</evidence>
<keyword evidence="6 13" id="KW-0812">Transmembrane</keyword>
<dbReference type="GO" id="GO:0005524">
    <property type="term" value="F:ATP binding"/>
    <property type="evidence" value="ECO:0007669"/>
    <property type="project" value="UniProtKB-KW"/>
</dbReference>
<evidence type="ECO:0000256" key="5">
    <source>
        <dbReference type="ARBA" id="ARBA00022679"/>
    </source>
</evidence>
<keyword evidence="11" id="KW-0902">Two-component regulatory system</keyword>
<protein>
    <recommendedName>
        <fullName evidence="3">histidine kinase</fullName>
        <ecNumber evidence="3">2.7.13.3</ecNumber>
    </recommendedName>
</protein>
<evidence type="ECO:0000256" key="4">
    <source>
        <dbReference type="ARBA" id="ARBA00022553"/>
    </source>
</evidence>
<dbReference type="Gene3D" id="3.30.565.10">
    <property type="entry name" value="Histidine kinase-like ATPase, C-terminal domain"/>
    <property type="match status" value="1"/>
</dbReference>
<sequence>MNSMRKRLLRWLLLGQLLAVVLCCIVSFLYVRNELEDLFDDRLRQLAYSVPVSGDFELPSPPPLTNLQDDDDDFVIQVWDENGTLLHHLNRKEGTPSLAEEGFSTHFSHNMLWRSFVLRQGERLIQTSQPFSDRLEMTTGIAVGAIAPVLLLILVLGGIIWISVRRSLRPLTMLTEQLRQRRPLALNPLPEQALPDELHPLVQALNGLLGRLKGALDGQRRFVADAAHELRTPLTAVSLQAQVLQLARSDEERTRALRQVREGIERASHLVHQLLTLARLEPEDQQRPFEQVDLCTLVKEVVAEQAPVAVKRDIDLGVSECEPAVLGGDAEGLRVLLGNLLTNAIRYSPVGGQVDVRLRREADQVGLEVADSGPGIPLAERERVFERFYRRLGSEGTGSGLGLAIVREIVTRHRGTIELTDVERGTGLRVSVRLPLNSSHEQR</sequence>
<feature type="transmembrane region" description="Helical" evidence="13">
    <location>
        <begin position="12"/>
        <end position="31"/>
    </location>
</feature>
<dbReference type="Pfam" id="PF02518">
    <property type="entry name" value="HATPase_c"/>
    <property type="match status" value="1"/>
</dbReference>
<dbReference type="SUPFAM" id="SSF47384">
    <property type="entry name" value="Homodimeric domain of signal transducing histidine kinase"/>
    <property type="match status" value="1"/>
</dbReference>
<dbReference type="CDD" id="cd00082">
    <property type="entry name" value="HisKA"/>
    <property type="match status" value="1"/>
</dbReference>
<dbReference type="OrthoDB" id="9813151at2"/>
<dbReference type="RefSeq" id="WP_103115102.1">
    <property type="nucleotide sequence ID" value="NZ_PPFX01000012.1"/>
</dbReference>
<evidence type="ECO:0000259" key="15">
    <source>
        <dbReference type="PROSITE" id="PS50885"/>
    </source>
</evidence>
<dbReference type="PANTHER" id="PTHR45436">
    <property type="entry name" value="SENSOR HISTIDINE KINASE YKOH"/>
    <property type="match status" value="1"/>
</dbReference>
<dbReference type="EC" id="2.7.13.3" evidence="3"/>
<evidence type="ECO:0000256" key="2">
    <source>
        <dbReference type="ARBA" id="ARBA00004141"/>
    </source>
</evidence>
<dbReference type="PROSITE" id="PS50885">
    <property type="entry name" value="HAMP"/>
    <property type="match status" value="1"/>
</dbReference>
<dbReference type="InterPro" id="IPR003594">
    <property type="entry name" value="HATPase_dom"/>
</dbReference>
<dbReference type="GO" id="GO:0000155">
    <property type="term" value="F:phosphorelay sensor kinase activity"/>
    <property type="evidence" value="ECO:0007669"/>
    <property type="project" value="InterPro"/>
</dbReference>
<dbReference type="InterPro" id="IPR003660">
    <property type="entry name" value="HAMP_dom"/>
</dbReference>
<gene>
    <name evidence="16" type="ORF">C2E25_07295</name>
</gene>
<dbReference type="InterPro" id="IPR036890">
    <property type="entry name" value="HATPase_C_sf"/>
</dbReference>
<evidence type="ECO:0000259" key="14">
    <source>
        <dbReference type="PROSITE" id="PS50109"/>
    </source>
</evidence>
<keyword evidence="10 13" id="KW-1133">Transmembrane helix</keyword>
<dbReference type="SMART" id="SM00388">
    <property type="entry name" value="HisKA"/>
    <property type="match status" value="1"/>
</dbReference>
<comment type="catalytic activity">
    <reaction evidence="1">
        <text>ATP + protein L-histidine = ADP + protein N-phospho-L-histidine.</text>
        <dbReference type="EC" id="2.7.13.3"/>
    </reaction>
</comment>
<evidence type="ECO:0000256" key="1">
    <source>
        <dbReference type="ARBA" id="ARBA00000085"/>
    </source>
</evidence>
<dbReference type="GO" id="GO:0005886">
    <property type="term" value="C:plasma membrane"/>
    <property type="evidence" value="ECO:0007669"/>
    <property type="project" value="TreeGrafter"/>
</dbReference>
<feature type="domain" description="Histidine kinase" evidence="14">
    <location>
        <begin position="225"/>
        <end position="438"/>
    </location>
</feature>
<keyword evidence="8" id="KW-0418">Kinase</keyword>
<dbReference type="SUPFAM" id="SSF55874">
    <property type="entry name" value="ATPase domain of HSP90 chaperone/DNA topoisomerase II/histidine kinase"/>
    <property type="match status" value="1"/>
</dbReference>
<dbReference type="Pfam" id="PF00512">
    <property type="entry name" value="HisKA"/>
    <property type="match status" value="1"/>
</dbReference>
<evidence type="ECO:0000256" key="8">
    <source>
        <dbReference type="ARBA" id="ARBA00022777"/>
    </source>
</evidence>
<dbReference type="PRINTS" id="PR00344">
    <property type="entry name" value="BCTRLSENSOR"/>
</dbReference>
<dbReference type="InterPro" id="IPR036097">
    <property type="entry name" value="HisK_dim/P_sf"/>
</dbReference>
<evidence type="ECO:0000256" key="13">
    <source>
        <dbReference type="SAM" id="Phobius"/>
    </source>
</evidence>
<feature type="transmembrane region" description="Helical" evidence="13">
    <location>
        <begin position="141"/>
        <end position="164"/>
    </location>
</feature>
<dbReference type="EMBL" id="PPFX01000012">
    <property type="protein sequence ID" value="PNU20516.1"/>
    <property type="molecule type" value="Genomic_DNA"/>
</dbReference>
<evidence type="ECO:0000256" key="11">
    <source>
        <dbReference type="ARBA" id="ARBA00023012"/>
    </source>
</evidence>
<evidence type="ECO:0000313" key="16">
    <source>
        <dbReference type="EMBL" id="PNU20516.1"/>
    </source>
</evidence>
<organism evidence="16 17">
    <name type="scientific">Geothermobacter hydrogeniphilus</name>
    <dbReference type="NCBI Taxonomy" id="1969733"/>
    <lineage>
        <taxon>Bacteria</taxon>
        <taxon>Pseudomonadati</taxon>
        <taxon>Thermodesulfobacteriota</taxon>
        <taxon>Desulfuromonadia</taxon>
        <taxon>Desulfuromonadales</taxon>
        <taxon>Geothermobacteraceae</taxon>
        <taxon>Geothermobacter</taxon>
    </lineage>
</organism>